<dbReference type="Proteomes" id="UP001234798">
    <property type="component" value="Chromosome"/>
</dbReference>
<evidence type="ECO:0000313" key="6">
    <source>
        <dbReference type="Proteomes" id="UP001234798"/>
    </source>
</evidence>
<dbReference type="SUPFAM" id="SSF55781">
    <property type="entry name" value="GAF domain-like"/>
    <property type="match status" value="1"/>
</dbReference>
<dbReference type="RefSeq" id="WP_306944897.1">
    <property type="nucleotide sequence ID" value="NZ_CP132976.1"/>
</dbReference>
<keyword evidence="2" id="KW-0067">ATP-binding</keyword>
<proteinExistence type="predicted"/>
<dbReference type="InterPro" id="IPR058031">
    <property type="entry name" value="AAA_lid_NorR"/>
</dbReference>
<dbReference type="EMBL" id="CP132976">
    <property type="protein sequence ID" value="WMD21232.1"/>
    <property type="molecule type" value="Genomic_DNA"/>
</dbReference>
<dbReference type="Gene3D" id="3.40.50.300">
    <property type="entry name" value="P-loop containing nucleotide triphosphate hydrolases"/>
    <property type="match status" value="1"/>
</dbReference>
<protein>
    <submittedName>
        <fullName evidence="5">Sigma 54-interacting transcriptional regulator</fullName>
    </submittedName>
</protein>
<dbReference type="CDD" id="cd00009">
    <property type="entry name" value="AAA"/>
    <property type="match status" value="1"/>
</dbReference>
<evidence type="ECO:0000256" key="3">
    <source>
        <dbReference type="ARBA" id="ARBA00023125"/>
    </source>
</evidence>
<dbReference type="PROSITE" id="PS00676">
    <property type="entry name" value="SIGMA54_INTERACT_2"/>
    <property type="match status" value="1"/>
</dbReference>
<dbReference type="InterPro" id="IPR027417">
    <property type="entry name" value="P-loop_NTPase"/>
</dbReference>
<dbReference type="SUPFAM" id="SSF52540">
    <property type="entry name" value="P-loop containing nucleoside triphosphate hydrolases"/>
    <property type="match status" value="1"/>
</dbReference>
<accession>A0ABY9M2I7</accession>
<dbReference type="InterPro" id="IPR003593">
    <property type="entry name" value="AAA+_ATPase"/>
</dbReference>
<dbReference type="Gene3D" id="1.10.10.60">
    <property type="entry name" value="Homeodomain-like"/>
    <property type="match status" value="1"/>
</dbReference>
<dbReference type="Pfam" id="PF25601">
    <property type="entry name" value="AAA_lid_14"/>
    <property type="match status" value="1"/>
</dbReference>
<dbReference type="SMART" id="SM00382">
    <property type="entry name" value="AAA"/>
    <property type="match status" value="1"/>
</dbReference>
<dbReference type="InterPro" id="IPR002078">
    <property type="entry name" value="Sigma_54_int"/>
</dbReference>
<dbReference type="PROSITE" id="PS50045">
    <property type="entry name" value="SIGMA54_INTERACT_4"/>
    <property type="match status" value="1"/>
</dbReference>
<dbReference type="Gene3D" id="1.10.8.60">
    <property type="match status" value="1"/>
</dbReference>
<keyword evidence="3" id="KW-0238">DNA-binding</keyword>
<feature type="domain" description="Sigma-54 factor interaction" evidence="4">
    <location>
        <begin position="199"/>
        <end position="427"/>
    </location>
</feature>
<dbReference type="PANTHER" id="PTHR32071">
    <property type="entry name" value="TRANSCRIPTIONAL REGULATORY PROTEIN"/>
    <property type="match status" value="1"/>
</dbReference>
<evidence type="ECO:0000313" key="5">
    <source>
        <dbReference type="EMBL" id="WMD21232.1"/>
    </source>
</evidence>
<evidence type="ECO:0000256" key="2">
    <source>
        <dbReference type="ARBA" id="ARBA00022840"/>
    </source>
</evidence>
<dbReference type="Pfam" id="PF00158">
    <property type="entry name" value="Sigma54_activat"/>
    <property type="match status" value="1"/>
</dbReference>
<dbReference type="PANTHER" id="PTHR32071:SF117">
    <property type="entry name" value="PTS-DEPENDENT DIHYDROXYACETONE KINASE OPERON REGULATORY PROTEIN-RELATED"/>
    <property type="match status" value="1"/>
</dbReference>
<dbReference type="InterPro" id="IPR025943">
    <property type="entry name" value="Sigma_54_int_dom_ATP-bd_2"/>
</dbReference>
<dbReference type="SUPFAM" id="SSF46689">
    <property type="entry name" value="Homeodomain-like"/>
    <property type="match status" value="1"/>
</dbReference>
<dbReference type="Gene3D" id="3.30.450.40">
    <property type="match status" value="1"/>
</dbReference>
<keyword evidence="1" id="KW-0547">Nucleotide-binding</keyword>
<sequence>MGPQAIAEIARDMATAARLDALANAFLGACIRAPGLLHACLYGMDAAGDALLPLAAAGLPSGELPEIRMDALDDPLVYALVSGQPCLIERLSGLVGVGQAFERLREKIGARQALLVIPLRDTRHQPRAVLALSGSASSLSDWQRDPLWATLTQTHEALFARLHAQTSAADDARYQRSLQSLDAGEKSRTRAARLLAAEFIGVSATAKQVRKDMLRFADSTLAVLLTGETGTGKDHAAWLIHQASPRKGKFVPVNCAAIPQDLIEAELFGNVRGAYTGALQARAGLVAEADGGTLFLDEIGDMPLSLQGTLLRLLNEKKYRPLGASREESSDFRLMCATHQPLAQLIRNGRFREDLYFRIRQLSLSLPPLRERPDDIPALAHHVLLQHNREKQTHVAGIAPDALALLEALLLPGNVRELRSLVLVAAERTPPGRSISAATLDLSRADRDTRQSVGGGSAELHGLLHTNNLPQALDTFQSLVIKTRLRQLDGSRSRAAQSLGIPKRTLARRCQAWNLDREDQTL</sequence>
<reference evidence="5 6" key="1">
    <citation type="submission" date="2023-08" db="EMBL/GenBank/DDBJ databases">
        <title>Achromobacter seleniivolatilans sp. nov., isolated from seleniferous soil.</title>
        <authorList>
            <person name="Zhang S."/>
            <person name="Li K."/>
            <person name="Peng J."/>
            <person name="Zhao Q."/>
            <person name="Wang H."/>
            <person name="Guo Y."/>
        </authorList>
    </citation>
    <scope>NUCLEOTIDE SEQUENCE [LARGE SCALE GENOMIC DNA]</scope>
    <source>
        <strain evidence="5 6">R39</strain>
    </source>
</reference>
<evidence type="ECO:0000259" key="4">
    <source>
        <dbReference type="PROSITE" id="PS50045"/>
    </source>
</evidence>
<dbReference type="InterPro" id="IPR009057">
    <property type="entry name" value="Homeodomain-like_sf"/>
</dbReference>
<name>A0ABY9M2I7_9BURK</name>
<gene>
    <name evidence="5" type="ORF">RAS12_02355</name>
</gene>
<keyword evidence="6" id="KW-1185">Reference proteome</keyword>
<organism evidence="5 6">
    <name type="scientific">Achromobacter seleniivolatilans</name>
    <dbReference type="NCBI Taxonomy" id="3047478"/>
    <lineage>
        <taxon>Bacteria</taxon>
        <taxon>Pseudomonadati</taxon>
        <taxon>Pseudomonadota</taxon>
        <taxon>Betaproteobacteria</taxon>
        <taxon>Burkholderiales</taxon>
        <taxon>Alcaligenaceae</taxon>
        <taxon>Achromobacter</taxon>
    </lineage>
</organism>
<evidence type="ECO:0000256" key="1">
    <source>
        <dbReference type="ARBA" id="ARBA00022741"/>
    </source>
</evidence>
<dbReference type="InterPro" id="IPR029016">
    <property type="entry name" value="GAF-like_dom_sf"/>
</dbReference>